<dbReference type="Proteomes" id="UP000637632">
    <property type="component" value="Unassembled WGS sequence"/>
</dbReference>
<name>A0ABR6XAU0_9BURK</name>
<evidence type="ECO:0000313" key="1">
    <source>
        <dbReference type="EMBL" id="MBC3809862.1"/>
    </source>
</evidence>
<dbReference type="RefSeq" id="WP_190476486.1">
    <property type="nucleotide sequence ID" value="NZ_JACOFT010000001.1"/>
</dbReference>
<proteinExistence type="predicted"/>
<gene>
    <name evidence="1" type="ORF">H8K26_00275</name>
</gene>
<dbReference type="EMBL" id="JACOFT010000001">
    <property type="protein sequence ID" value="MBC3809862.1"/>
    <property type="molecule type" value="Genomic_DNA"/>
</dbReference>
<organism evidence="1 2">
    <name type="scientific">Undibacterium aquatile</name>
    <dbReference type="NCBI Taxonomy" id="1537398"/>
    <lineage>
        <taxon>Bacteria</taxon>
        <taxon>Pseudomonadati</taxon>
        <taxon>Pseudomonadota</taxon>
        <taxon>Betaproteobacteria</taxon>
        <taxon>Burkholderiales</taxon>
        <taxon>Oxalobacteraceae</taxon>
        <taxon>Undibacterium</taxon>
    </lineage>
</organism>
<sequence>MAIQCRDWHAWLNTMPPKPDDFHVAGDVVVGNPGVEAIFTMREPQGINPTILILDLYLNQKPGNWPQVMTCAPAKFSRVMPPNSTSYQAVEIYSQGQKVGFIDHVSVVS</sequence>
<reference evidence="1 2" key="1">
    <citation type="submission" date="2020-08" db="EMBL/GenBank/DDBJ databases">
        <title>Novel species isolated from subtropical streams in China.</title>
        <authorList>
            <person name="Lu H."/>
        </authorList>
    </citation>
    <scope>NUCLEOTIDE SEQUENCE [LARGE SCALE GENOMIC DNA]</scope>
    <source>
        <strain evidence="1 2">CCTCC AB 2015119</strain>
    </source>
</reference>
<comment type="caution">
    <text evidence="1">The sequence shown here is derived from an EMBL/GenBank/DDBJ whole genome shotgun (WGS) entry which is preliminary data.</text>
</comment>
<protein>
    <submittedName>
        <fullName evidence="1">Uncharacterized protein</fullName>
    </submittedName>
</protein>
<evidence type="ECO:0000313" key="2">
    <source>
        <dbReference type="Proteomes" id="UP000637632"/>
    </source>
</evidence>
<accession>A0ABR6XAU0</accession>
<keyword evidence="2" id="KW-1185">Reference proteome</keyword>